<feature type="transmembrane region" description="Helical" evidence="7">
    <location>
        <begin position="415"/>
        <end position="436"/>
    </location>
</feature>
<dbReference type="PANTHER" id="PTHR43791">
    <property type="entry name" value="PERMEASE-RELATED"/>
    <property type="match status" value="1"/>
</dbReference>
<keyword evidence="2" id="KW-0813">Transport</keyword>
<comment type="subcellular location">
    <subcellularLocation>
        <location evidence="1">Membrane</location>
        <topology evidence="1">Multi-pass membrane protein</topology>
    </subcellularLocation>
</comment>
<sequence length="540" mass="59244">MGQGEDTPGSLHSFSLSDFASGLKPTVQNHIASNLSASTRSQERKEITNPVSPKSEAHTHASSQAAESQNDHDHSTAVSYTPGQEARVVRKLDLNLMTLFFFLYMLAFLDRSNIGNARIAGMQKELSLDSGDYQWLLNIFYIAYVVAEFGVILWKLFPPHIVGAVVVLGWGLVATIQAGTHSWSGMMALRFLLGVFEAAYGPGIIYLLSFFYLRNEIGFRCGMFASAAPLASTFAGALAYGITSGHAHLANWRLLFLVEGLPTVAMAAVAFFFIPDSPEKAEFLTDDERNITRSRAIRQVGTDPNSRVGKFNIKDIGPALIDVKIWMCGLMYFCGNVTYSSLPVFLPTILEDMGYTAINAQGLSAPPSFAAFLFALLTTWIADKTQQRCFVLFCTSVVRGVGYTILATIDTVGVRYFATFLASAGVFSTIPNILALTLNNQGSDSRRGMSIVIINLIGQCGPFLGTTRFPSSEAPRYVKGMSICAAFMFFSALLALAQRLLLVWENKRLDRKYDSTEKDSTGAATDIMVENYSLHFRYVL</sequence>
<keyword evidence="4 7" id="KW-1133">Transmembrane helix</keyword>
<dbReference type="PROSITE" id="PS50850">
    <property type="entry name" value="MFS"/>
    <property type="match status" value="1"/>
</dbReference>
<dbReference type="Gene3D" id="1.20.1250.20">
    <property type="entry name" value="MFS general substrate transporter like domains"/>
    <property type="match status" value="2"/>
</dbReference>
<feature type="transmembrane region" description="Helical" evidence="7">
    <location>
        <begin position="160"/>
        <end position="179"/>
    </location>
</feature>
<feature type="compositionally biased region" description="Polar residues" evidence="6">
    <location>
        <begin position="30"/>
        <end position="40"/>
    </location>
</feature>
<dbReference type="AlphaFoldDB" id="A0AAD9S2M6"/>
<protein>
    <recommendedName>
        <fullName evidence="8">Major facilitator superfamily (MFS) profile domain-containing protein</fullName>
    </recommendedName>
</protein>
<feature type="domain" description="Major facilitator superfamily (MFS) profile" evidence="8">
    <location>
        <begin position="96"/>
        <end position="509"/>
    </location>
</feature>
<feature type="region of interest" description="Disordered" evidence="6">
    <location>
        <begin position="30"/>
        <end position="78"/>
    </location>
</feature>
<evidence type="ECO:0000313" key="9">
    <source>
        <dbReference type="EMBL" id="KAK2597667.1"/>
    </source>
</evidence>
<accession>A0AAD9S2M6</accession>
<evidence type="ECO:0000256" key="2">
    <source>
        <dbReference type="ARBA" id="ARBA00022448"/>
    </source>
</evidence>
<dbReference type="Proteomes" id="UP001265746">
    <property type="component" value="Unassembled WGS sequence"/>
</dbReference>
<feature type="transmembrane region" description="Helical" evidence="7">
    <location>
        <begin position="135"/>
        <end position="154"/>
    </location>
</feature>
<feature type="transmembrane region" description="Helical" evidence="7">
    <location>
        <begin position="254"/>
        <end position="274"/>
    </location>
</feature>
<dbReference type="GO" id="GO:0022857">
    <property type="term" value="F:transmembrane transporter activity"/>
    <property type="evidence" value="ECO:0007669"/>
    <property type="project" value="InterPro"/>
</dbReference>
<evidence type="ECO:0000256" key="6">
    <source>
        <dbReference type="SAM" id="MobiDB-lite"/>
    </source>
</evidence>
<comment type="caution">
    <text evidence="9">The sequence shown here is derived from an EMBL/GenBank/DDBJ whole genome shotgun (WGS) entry which is preliminary data.</text>
</comment>
<feature type="transmembrane region" description="Helical" evidence="7">
    <location>
        <begin position="389"/>
        <end position="409"/>
    </location>
</feature>
<dbReference type="PANTHER" id="PTHR43791:SF36">
    <property type="entry name" value="TRANSPORTER, PUTATIVE (AFU_ORTHOLOGUE AFUA_6G08340)-RELATED"/>
    <property type="match status" value="1"/>
</dbReference>
<name>A0AAD9S2M6_PHOAM</name>
<dbReference type="InterPro" id="IPR011701">
    <property type="entry name" value="MFS"/>
</dbReference>
<dbReference type="SUPFAM" id="SSF103473">
    <property type="entry name" value="MFS general substrate transporter"/>
    <property type="match status" value="1"/>
</dbReference>
<evidence type="ECO:0000256" key="1">
    <source>
        <dbReference type="ARBA" id="ARBA00004141"/>
    </source>
</evidence>
<evidence type="ECO:0000256" key="3">
    <source>
        <dbReference type="ARBA" id="ARBA00022692"/>
    </source>
</evidence>
<evidence type="ECO:0000259" key="8">
    <source>
        <dbReference type="PROSITE" id="PS50850"/>
    </source>
</evidence>
<evidence type="ECO:0000256" key="4">
    <source>
        <dbReference type="ARBA" id="ARBA00022989"/>
    </source>
</evidence>
<gene>
    <name evidence="9" type="ORF">N8I77_012438</name>
</gene>
<keyword evidence="3 7" id="KW-0812">Transmembrane</keyword>
<proteinExistence type="predicted"/>
<feature type="transmembrane region" description="Helical" evidence="7">
    <location>
        <begin position="477"/>
        <end position="502"/>
    </location>
</feature>
<dbReference type="Pfam" id="PF07690">
    <property type="entry name" value="MFS_1"/>
    <property type="match status" value="1"/>
</dbReference>
<reference evidence="9" key="1">
    <citation type="submission" date="2023-06" db="EMBL/GenBank/DDBJ databases">
        <authorList>
            <person name="Noh H."/>
        </authorList>
    </citation>
    <scope>NUCLEOTIDE SEQUENCE</scope>
    <source>
        <strain evidence="9">DUCC20226</strain>
    </source>
</reference>
<dbReference type="InterPro" id="IPR036259">
    <property type="entry name" value="MFS_trans_sf"/>
</dbReference>
<dbReference type="FunFam" id="1.20.1250.20:FF:000018">
    <property type="entry name" value="MFS transporter permease"/>
    <property type="match status" value="1"/>
</dbReference>
<evidence type="ECO:0000313" key="10">
    <source>
        <dbReference type="Proteomes" id="UP001265746"/>
    </source>
</evidence>
<feature type="transmembrane region" description="Helical" evidence="7">
    <location>
        <begin position="363"/>
        <end position="382"/>
    </location>
</feature>
<dbReference type="GO" id="GO:0016020">
    <property type="term" value="C:membrane"/>
    <property type="evidence" value="ECO:0007669"/>
    <property type="project" value="UniProtKB-SubCell"/>
</dbReference>
<dbReference type="FunFam" id="1.20.1250.20:FF:000013">
    <property type="entry name" value="MFS general substrate transporter"/>
    <property type="match status" value="1"/>
</dbReference>
<feature type="transmembrane region" description="Helical" evidence="7">
    <location>
        <begin position="94"/>
        <end position="114"/>
    </location>
</feature>
<keyword evidence="10" id="KW-1185">Reference proteome</keyword>
<evidence type="ECO:0000256" key="5">
    <source>
        <dbReference type="ARBA" id="ARBA00023136"/>
    </source>
</evidence>
<feature type="transmembrane region" description="Helical" evidence="7">
    <location>
        <begin position="191"/>
        <end position="211"/>
    </location>
</feature>
<organism evidence="9 10">
    <name type="scientific">Phomopsis amygdali</name>
    <name type="common">Fusicoccum amygdali</name>
    <dbReference type="NCBI Taxonomy" id="1214568"/>
    <lineage>
        <taxon>Eukaryota</taxon>
        <taxon>Fungi</taxon>
        <taxon>Dikarya</taxon>
        <taxon>Ascomycota</taxon>
        <taxon>Pezizomycotina</taxon>
        <taxon>Sordariomycetes</taxon>
        <taxon>Sordariomycetidae</taxon>
        <taxon>Diaporthales</taxon>
        <taxon>Diaporthaceae</taxon>
        <taxon>Diaporthe</taxon>
    </lineage>
</organism>
<dbReference type="InterPro" id="IPR020846">
    <property type="entry name" value="MFS_dom"/>
</dbReference>
<feature type="transmembrane region" description="Helical" evidence="7">
    <location>
        <begin position="448"/>
        <end position="465"/>
    </location>
</feature>
<dbReference type="EMBL" id="JAUJFL010000009">
    <property type="protein sequence ID" value="KAK2597667.1"/>
    <property type="molecule type" value="Genomic_DNA"/>
</dbReference>
<feature type="transmembrane region" description="Helical" evidence="7">
    <location>
        <begin position="217"/>
        <end position="242"/>
    </location>
</feature>
<keyword evidence="5 7" id="KW-0472">Membrane</keyword>
<evidence type="ECO:0000256" key="7">
    <source>
        <dbReference type="SAM" id="Phobius"/>
    </source>
</evidence>